<protein>
    <submittedName>
        <fullName evidence="1">Uncharacterized protein</fullName>
    </submittedName>
</protein>
<keyword evidence="2" id="KW-1185">Reference proteome</keyword>
<dbReference type="EMBL" id="JAUEOZ010000003">
    <property type="protein sequence ID" value="MDN2483812.1"/>
    <property type="molecule type" value="Genomic_DNA"/>
</dbReference>
<sequence length="158" mass="17451">MTVQRYSLFKLQNQTSYWQVLYVTLNNGDSLIVSQSGDGPLHAIPSDFARGGALNVSNVKYTSHQSGLKTIRSLVAGKKSDGYVSMVTQATKAPDEYIKRVIHSWLGHFDDFLDSFALAATIENNTETENKSNTVSRASNKQSSEQSDLKDFITLLLA</sequence>
<comment type="caution">
    <text evidence="1">The sequence shown here is derived from an EMBL/GenBank/DDBJ whole genome shotgun (WGS) entry which is preliminary data.</text>
</comment>
<evidence type="ECO:0000313" key="2">
    <source>
        <dbReference type="Proteomes" id="UP001169719"/>
    </source>
</evidence>
<dbReference type="RefSeq" id="WP_289963964.1">
    <property type="nucleotide sequence ID" value="NZ_JAUEOZ010000003.1"/>
</dbReference>
<organism evidence="1 2">
    <name type="scientific">Vibrio agarivorans</name>
    <dbReference type="NCBI Taxonomy" id="153622"/>
    <lineage>
        <taxon>Bacteria</taxon>
        <taxon>Pseudomonadati</taxon>
        <taxon>Pseudomonadota</taxon>
        <taxon>Gammaproteobacteria</taxon>
        <taxon>Vibrionales</taxon>
        <taxon>Vibrionaceae</taxon>
        <taxon>Vibrio</taxon>
    </lineage>
</organism>
<evidence type="ECO:0000313" key="1">
    <source>
        <dbReference type="EMBL" id="MDN2483812.1"/>
    </source>
</evidence>
<dbReference type="Proteomes" id="UP001169719">
    <property type="component" value="Unassembled WGS sequence"/>
</dbReference>
<accession>A0ABT7Y736</accession>
<name>A0ABT7Y736_9VIBR</name>
<reference evidence="1" key="1">
    <citation type="submission" date="2024-05" db="EMBL/GenBank/DDBJ databases">
        <title>Genome Sequences of Four Agar- Degrading Marine Bacteria.</title>
        <authorList>
            <person name="Phillips E.K."/>
            <person name="Shaffer J.C."/>
            <person name="Henson M.W."/>
            <person name="Temperton B."/>
            <person name="Thrash C.J."/>
            <person name="Martin M.O."/>
        </authorList>
    </citation>
    <scope>NUCLEOTIDE SEQUENCE</scope>
    <source>
        <strain evidence="1">EKP203</strain>
    </source>
</reference>
<gene>
    <name evidence="1" type="ORF">QWJ08_20890</name>
</gene>
<proteinExistence type="predicted"/>